<dbReference type="SUPFAM" id="SSF56784">
    <property type="entry name" value="HAD-like"/>
    <property type="match status" value="1"/>
</dbReference>
<proteinExistence type="predicted"/>
<comment type="caution">
    <text evidence="1">The sequence shown here is derived from an EMBL/GenBank/DDBJ whole genome shotgun (WGS) entry which is preliminary data.</text>
</comment>
<dbReference type="Proteomes" id="UP001230188">
    <property type="component" value="Unassembled WGS sequence"/>
</dbReference>
<protein>
    <submittedName>
        <fullName evidence="1">Uncharacterized protein</fullName>
    </submittedName>
</protein>
<sequence>MIRHASQLLPARIKALTSVGQTLTVRALLVDTHLFRRSNVSVGGGSAPTDLRVSSRFDTSKTAPKEMLTKEVRHELRARGLDPIGKAWTVKKRLEEARELEAVARIGGDAPRPAPSQTPDLRAKYAEKLRHRMADGAPSAPTTGGENEGDAAALQAAREAVASFGSGGDEASRSSSRWRIGPPGMRTLLEFAAARSMFLVLLTRLETSEQELSELLKQAAVHFDVVQGAAAAEDGVRAACCELGLEPHQTLAFVDDVAAARGAGRAGALACVLLREEPSSSGNNIKVSDAKRGRSEHVVSACSDVVNIINDLNGISYRAGVPVY</sequence>
<evidence type="ECO:0000313" key="1">
    <source>
        <dbReference type="EMBL" id="KAJ8599872.1"/>
    </source>
</evidence>
<accession>A0AAD7U9J9</accession>
<dbReference type="InterPro" id="IPR036412">
    <property type="entry name" value="HAD-like_sf"/>
</dbReference>
<organism evidence="1 2">
    <name type="scientific">Chrysophaeum taylorii</name>
    <dbReference type="NCBI Taxonomy" id="2483200"/>
    <lineage>
        <taxon>Eukaryota</taxon>
        <taxon>Sar</taxon>
        <taxon>Stramenopiles</taxon>
        <taxon>Ochrophyta</taxon>
        <taxon>Pelagophyceae</taxon>
        <taxon>Pelagomonadales</taxon>
        <taxon>Pelagomonadaceae</taxon>
        <taxon>Chrysophaeum</taxon>
    </lineage>
</organism>
<gene>
    <name evidence="1" type="ORF">CTAYLR_010365</name>
</gene>
<name>A0AAD7U9J9_9STRA</name>
<dbReference type="InterPro" id="IPR023214">
    <property type="entry name" value="HAD_sf"/>
</dbReference>
<dbReference type="EMBL" id="JAQMWT010000535">
    <property type="protein sequence ID" value="KAJ8599872.1"/>
    <property type="molecule type" value="Genomic_DNA"/>
</dbReference>
<keyword evidence="2" id="KW-1185">Reference proteome</keyword>
<dbReference type="AlphaFoldDB" id="A0AAD7U9J9"/>
<reference evidence="1" key="1">
    <citation type="submission" date="2023-01" db="EMBL/GenBank/DDBJ databases">
        <title>Metagenome sequencing of chrysophaentin producing Chrysophaeum taylorii.</title>
        <authorList>
            <person name="Davison J."/>
            <person name="Bewley C."/>
        </authorList>
    </citation>
    <scope>NUCLEOTIDE SEQUENCE</scope>
    <source>
        <strain evidence="1">NIES-1699</strain>
    </source>
</reference>
<dbReference type="Gene3D" id="3.40.50.1000">
    <property type="entry name" value="HAD superfamily/HAD-like"/>
    <property type="match status" value="1"/>
</dbReference>
<evidence type="ECO:0000313" key="2">
    <source>
        <dbReference type="Proteomes" id="UP001230188"/>
    </source>
</evidence>